<dbReference type="InterPro" id="IPR057060">
    <property type="entry name" value="MBTPS1_3rd"/>
</dbReference>
<evidence type="ECO:0000256" key="2">
    <source>
        <dbReference type="ARBA" id="ARBA00022670"/>
    </source>
</evidence>
<keyword evidence="11" id="KW-1185">Reference proteome</keyword>
<feature type="domain" description="MBTPS1 third" evidence="9">
    <location>
        <begin position="741"/>
        <end position="855"/>
    </location>
</feature>
<evidence type="ECO:0000256" key="5">
    <source>
        <dbReference type="PROSITE-ProRule" id="PRU01240"/>
    </source>
</evidence>
<feature type="compositionally biased region" description="Low complexity" evidence="6">
    <location>
        <begin position="324"/>
        <end position="337"/>
    </location>
</feature>
<gene>
    <name evidence="10" type="ORF">GPECTOR_23g78</name>
</gene>
<feature type="compositionally biased region" description="Gly residues" evidence="6">
    <location>
        <begin position="159"/>
        <end position="168"/>
    </location>
</feature>
<dbReference type="InterPro" id="IPR015500">
    <property type="entry name" value="Peptidase_S8_subtilisin-rel"/>
</dbReference>
<dbReference type="AlphaFoldDB" id="A0A150GIF0"/>
<dbReference type="PANTHER" id="PTHR43806">
    <property type="entry name" value="PEPTIDASE S8"/>
    <property type="match status" value="1"/>
</dbReference>
<feature type="compositionally biased region" description="Low complexity" evidence="6">
    <location>
        <begin position="133"/>
        <end position="158"/>
    </location>
</feature>
<evidence type="ECO:0000256" key="1">
    <source>
        <dbReference type="ARBA" id="ARBA00011073"/>
    </source>
</evidence>
<dbReference type="GO" id="GO:0004252">
    <property type="term" value="F:serine-type endopeptidase activity"/>
    <property type="evidence" value="ECO:0007669"/>
    <property type="project" value="UniProtKB-UniRule"/>
</dbReference>
<name>A0A150GIF0_GONPE</name>
<feature type="compositionally biased region" description="Low complexity" evidence="6">
    <location>
        <begin position="104"/>
        <end position="125"/>
    </location>
</feature>
<evidence type="ECO:0000256" key="3">
    <source>
        <dbReference type="ARBA" id="ARBA00022801"/>
    </source>
</evidence>
<evidence type="ECO:0000313" key="11">
    <source>
        <dbReference type="Proteomes" id="UP000075714"/>
    </source>
</evidence>
<evidence type="ECO:0000256" key="6">
    <source>
        <dbReference type="SAM" id="MobiDB-lite"/>
    </source>
</evidence>
<evidence type="ECO:0000259" key="9">
    <source>
        <dbReference type="Pfam" id="PF23094"/>
    </source>
</evidence>
<feature type="domain" description="Peptidase S8/S53" evidence="7">
    <location>
        <begin position="548"/>
        <end position="711"/>
    </location>
</feature>
<evidence type="ECO:0000313" key="10">
    <source>
        <dbReference type="EMBL" id="KXZ49150.1"/>
    </source>
</evidence>
<dbReference type="GO" id="GO:0006508">
    <property type="term" value="P:proteolysis"/>
    <property type="evidence" value="ECO:0007669"/>
    <property type="project" value="UniProtKB-KW"/>
</dbReference>
<dbReference type="InterPro" id="IPR000209">
    <property type="entry name" value="Peptidase_S8/S53_dom"/>
</dbReference>
<dbReference type="InterPro" id="IPR036852">
    <property type="entry name" value="Peptidase_S8/S53_dom_sf"/>
</dbReference>
<feature type="region of interest" description="Disordered" evidence="6">
    <location>
        <begin position="308"/>
        <end position="337"/>
    </location>
</feature>
<dbReference type="OrthoDB" id="1740355at2759"/>
<dbReference type="PROSITE" id="PS00138">
    <property type="entry name" value="SUBTILASE_SER"/>
    <property type="match status" value="1"/>
</dbReference>
<feature type="active site" description="Charge relay system" evidence="5">
    <location>
        <position position="664"/>
    </location>
</feature>
<feature type="region of interest" description="Disordered" evidence="6">
    <location>
        <begin position="400"/>
        <end position="446"/>
    </location>
</feature>
<dbReference type="InterPro" id="IPR023828">
    <property type="entry name" value="Peptidase_S8_Ser-AS"/>
</dbReference>
<evidence type="ECO:0000259" key="8">
    <source>
        <dbReference type="Pfam" id="PF23001"/>
    </source>
</evidence>
<dbReference type="PANTHER" id="PTHR43806:SF7">
    <property type="entry name" value="MEMBRANE-BOUND TRANSCRIPTION FACTOR SITE-1 PROTEASE"/>
    <property type="match status" value="1"/>
</dbReference>
<feature type="region of interest" description="Disordered" evidence="6">
    <location>
        <begin position="83"/>
        <end position="189"/>
    </location>
</feature>
<dbReference type="Pfam" id="PF00082">
    <property type="entry name" value="Peptidase_S8"/>
    <property type="match status" value="1"/>
</dbReference>
<accession>A0A150GIF0</accession>
<comment type="caution">
    <text evidence="10">The sequence shown here is derived from an EMBL/GenBank/DDBJ whole genome shotgun (WGS) entry which is preliminary data.</text>
</comment>
<sequence>MLASLAATGAVLHAPVRSGELSALPEAWRDSARQRHDDEQCLCGIPAYAVFYSRVFGREAFCGRSPYGGGALSGAAVGASVRVGSGTPGDGRLQGSSAGGGDSAKGSGAQGPSSSVASSSSSSSSGGSGGDSTGSCPASAAPVPPSSRCGSAAGEAAGEVGGEVGGKAAGKAAGETGGEAGGEASGESSSHRLIVRFRHYAPAAQHRSHLASLLGPESLASWSWVPRPNPAAAHPTDFALIETPPLPLPEAAATELRTAASAAAVAAASAPGEADGGEGGDVSDGGGPDAELFGVLRRAGRMVTRFSAEGLAGEDDPEGDREAAAAGSASWRSGSGFGSARAELDPVMGSSGSGSGITGSRRRIASVAASTDDGVRAAEAVAGGEGADPRVRGHRLRHLESGGAAAGGGGEGNHHPHTGRMGSDLGLGSEGSDDPSAAGGAGSGSGLSAAEIARRRALLFSHGGTVPAMLEADKLWKQGFTGKGVRVGIFDTGISPSHPHIRNIRERTNWTHQDSLSDGLGHGSFVAGVVGGQDSTCPGFAPDVDIITFKVHVINLSIGGPDYLDQPFVDKVLEITSNGVLLVSAIGNDGPLYGTLNNPADQNDVIGVGGIDAWDGIAGFSSRGMTTWELPRGYGRVKPDVMAYAKDVMGSKIGGGCKALSGTSVASPVVAGAVALLASTVLPSQPERRWSVLNPASMKQALVEGAVRLPNLNIFEQGSGRINLPNSMALLRSYTPRASVIPAALDLTDCPYMWPFCRQHLYSGALPVIFNATLLNGQGVVGRLEGPPVWRPSDEGGAHLAVTFEWSDVLWPWSGHLALYIRVRESGSEYEGPAAGVVEATVVSPPGPGETAPRRCGRRW</sequence>
<keyword evidence="3 5" id="KW-0378">Hydrolase</keyword>
<dbReference type="EMBL" id="LSYV01000024">
    <property type="protein sequence ID" value="KXZ49150.1"/>
    <property type="molecule type" value="Genomic_DNA"/>
</dbReference>
<comment type="similarity">
    <text evidence="1 5">Belongs to the peptidase S8 family.</text>
</comment>
<dbReference type="STRING" id="33097.A0A150GIF0"/>
<dbReference type="InterPro" id="IPR022398">
    <property type="entry name" value="Peptidase_S8_His-AS"/>
</dbReference>
<feature type="active site" description="Charge relay system" evidence="5">
    <location>
        <position position="522"/>
    </location>
</feature>
<evidence type="ECO:0000259" key="7">
    <source>
        <dbReference type="Pfam" id="PF00082"/>
    </source>
</evidence>
<dbReference type="InterPro" id="IPR050131">
    <property type="entry name" value="Peptidase_S8_subtilisin-like"/>
</dbReference>
<dbReference type="GO" id="GO:0005794">
    <property type="term" value="C:Golgi apparatus"/>
    <property type="evidence" value="ECO:0007669"/>
    <property type="project" value="TreeGrafter"/>
</dbReference>
<dbReference type="Proteomes" id="UP000075714">
    <property type="component" value="Unassembled WGS sequence"/>
</dbReference>
<dbReference type="Pfam" id="PF23001">
    <property type="entry name" value="MBTP1_N"/>
    <property type="match status" value="1"/>
</dbReference>
<dbReference type="PROSITE" id="PS51892">
    <property type="entry name" value="SUBTILASE"/>
    <property type="match status" value="1"/>
</dbReference>
<reference evidence="11" key="1">
    <citation type="journal article" date="2016" name="Nat. Commun.">
        <title>The Gonium pectorale genome demonstrates co-option of cell cycle regulation during the evolution of multicellularity.</title>
        <authorList>
            <person name="Hanschen E.R."/>
            <person name="Marriage T.N."/>
            <person name="Ferris P.J."/>
            <person name="Hamaji T."/>
            <person name="Toyoda A."/>
            <person name="Fujiyama A."/>
            <person name="Neme R."/>
            <person name="Noguchi H."/>
            <person name="Minakuchi Y."/>
            <person name="Suzuki M."/>
            <person name="Kawai-Toyooka H."/>
            <person name="Smith D.R."/>
            <person name="Sparks H."/>
            <person name="Anderson J."/>
            <person name="Bakaric R."/>
            <person name="Luria V."/>
            <person name="Karger A."/>
            <person name="Kirschner M.W."/>
            <person name="Durand P.M."/>
            <person name="Michod R.E."/>
            <person name="Nozaki H."/>
            <person name="Olson B.J."/>
        </authorList>
    </citation>
    <scope>NUCLEOTIDE SEQUENCE [LARGE SCALE GENOMIC DNA]</scope>
    <source>
        <strain evidence="11">NIES-2863</strain>
    </source>
</reference>
<keyword evidence="4 5" id="KW-0720">Serine protease</keyword>
<dbReference type="PRINTS" id="PR00723">
    <property type="entry name" value="SUBTILISIN"/>
</dbReference>
<evidence type="ECO:0008006" key="12">
    <source>
        <dbReference type="Google" id="ProtNLM"/>
    </source>
</evidence>
<dbReference type="Pfam" id="PF23094">
    <property type="entry name" value="MBTPS1_3rd"/>
    <property type="match status" value="1"/>
</dbReference>
<evidence type="ECO:0000256" key="4">
    <source>
        <dbReference type="ARBA" id="ARBA00022825"/>
    </source>
</evidence>
<dbReference type="InterPro" id="IPR055143">
    <property type="entry name" value="MBTP1_N"/>
</dbReference>
<dbReference type="SUPFAM" id="SSF52743">
    <property type="entry name" value="Subtilisin-like"/>
    <property type="match status" value="1"/>
</dbReference>
<keyword evidence="2 5" id="KW-0645">Protease</keyword>
<dbReference type="PROSITE" id="PS00137">
    <property type="entry name" value="SUBTILASE_HIS"/>
    <property type="match status" value="1"/>
</dbReference>
<organism evidence="10 11">
    <name type="scientific">Gonium pectorale</name>
    <name type="common">Green alga</name>
    <dbReference type="NCBI Taxonomy" id="33097"/>
    <lineage>
        <taxon>Eukaryota</taxon>
        <taxon>Viridiplantae</taxon>
        <taxon>Chlorophyta</taxon>
        <taxon>core chlorophytes</taxon>
        <taxon>Chlorophyceae</taxon>
        <taxon>CS clade</taxon>
        <taxon>Chlamydomonadales</taxon>
        <taxon>Volvocaceae</taxon>
        <taxon>Gonium</taxon>
    </lineage>
</organism>
<feature type="active site" description="Charge relay system" evidence="5">
    <location>
        <position position="491"/>
    </location>
</feature>
<dbReference type="Gene3D" id="3.40.50.200">
    <property type="entry name" value="Peptidase S8/S53 domain"/>
    <property type="match status" value="1"/>
</dbReference>
<feature type="domain" description="Membrane-bound transcription factor site-1 protease-like N-terminal" evidence="8">
    <location>
        <begin position="193"/>
        <end position="243"/>
    </location>
</feature>
<protein>
    <recommendedName>
        <fullName evidence="12">Peptidase S8/S53 domain-containing protein</fullName>
    </recommendedName>
</protein>
<proteinExistence type="inferred from homology"/>
<feature type="compositionally biased region" description="Gly residues" evidence="6">
    <location>
        <begin position="175"/>
        <end position="184"/>
    </location>
</feature>